<dbReference type="EMBL" id="DS235093">
    <property type="protein sequence ID" value="EEB11847.1"/>
    <property type="molecule type" value="Genomic_DNA"/>
</dbReference>
<proteinExistence type="inferred from homology"/>
<dbReference type="STRING" id="121224.E0VEP1"/>
<dbReference type="FunFam" id="3.30.1120.90:FF:000002">
    <property type="entry name" value="Testis-specific Y-encoded-like protein 2"/>
    <property type="match status" value="1"/>
</dbReference>
<feature type="region of interest" description="Disordered" evidence="3">
    <location>
        <begin position="41"/>
        <end position="69"/>
    </location>
</feature>
<dbReference type="RefSeq" id="XP_002424585.1">
    <property type="nucleotide sequence ID" value="XM_002424540.1"/>
</dbReference>
<feature type="region of interest" description="Disordered" evidence="3">
    <location>
        <begin position="188"/>
        <end position="217"/>
    </location>
</feature>
<dbReference type="EnsemblMetazoa" id="PHUM137270-RA">
    <property type="protein sequence ID" value="PHUM137270-PA"/>
    <property type="gene ID" value="PHUM137270"/>
</dbReference>
<dbReference type="InterPro" id="IPR002164">
    <property type="entry name" value="NAP_family"/>
</dbReference>
<dbReference type="CTD" id="8234262"/>
<evidence type="ECO:0000256" key="2">
    <source>
        <dbReference type="RuleBase" id="RU003876"/>
    </source>
</evidence>
<dbReference type="eggNOG" id="KOG1508">
    <property type="taxonomic scope" value="Eukaryota"/>
</dbReference>
<reference evidence="5" key="3">
    <citation type="submission" date="2021-02" db="UniProtKB">
        <authorList>
            <consortium name="EnsemblMetazoa"/>
        </authorList>
    </citation>
    <scope>IDENTIFICATION</scope>
    <source>
        <strain evidence="5">USDA</strain>
    </source>
</reference>
<accession>E0VEP1</accession>
<feature type="compositionally biased region" description="Basic and acidic residues" evidence="3">
    <location>
        <begin position="200"/>
        <end position="214"/>
    </location>
</feature>
<evidence type="ECO:0000256" key="3">
    <source>
        <dbReference type="SAM" id="MobiDB-lite"/>
    </source>
</evidence>
<dbReference type="KEGG" id="phu:Phum_PHUM137270"/>
<dbReference type="Proteomes" id="UP000009046">
    <property type="component" value="Unassembled WGS sequence"/>
</dbReference>
<comment type="similarity">
    <text evidence="1 2">Belongs to the nucleosome assembly protein (NAP) family.</text>
</comment>
<dbReference type="GO" id="GO:0006334">
    <property type="term" value="P:nucleosome assembly"/>
    <property type="evidence" value="ECO:0007669"/>
    <property type="project" value="InterPro"/>
</dbReference>
<name>E0VEP1_PEDHC</name>
<dbReference type="AlphaFoldDB" id="E0VEP1"/>
<gene>
    <name evidence="5" type="primary">8234262</name>
    <name evidence="4" type="ORF">Phum_PHUM137270</name>
</gene>
<dbReference type="EMBL" id="AAZO01001584">
    <property type="status" value="NOT_ANNOTATED_CDS"/>
    <property type="molecule type" value="Genomic_DNA"/>
</dbReference>
<dbReference type="HOGENOM" id="CLU_051687_4_0_1"/>
<dbReference type="SUPFAM" id="SSF143113">
    <property type="entry name" value="NAP-like"/>
    <property type="match status" value="1"/>
</dbReference>
<dbReference type="PANTHER" id="PTHR11875">
    <property type="entry name" value="TESTIS-SPECIFIC Y-ENCODED PROTEIN"/>
    <property type="match status" value="1"/>
</dbReference>
<dbReference type="GO" id="GO:0005634">
    <property type="term" value="C:nucleus"/>
    <property type="evidence" value="ECO:0007669"/>
    <property type="project" value="InterPro"/>
</dbReference>
<dbReference type="Gene3D" id="3.30.1120.90">
    <property type="entry name" value="Nucleosome assembly protein"/>
    <property type="match status" value="1"/>
</dbReference>
<sequence>MLVVCQCNSKLKKVGNTYFFCKASDAILLATRLLHNTMAANGATTTGAPPAKKSKKANDGASTEEDTETQKALEEIDACQNEIDYLNEKASEEILKVEQKYNQLRKPHLEKRNEFIKSIPNFWVTAFVNHPQISGILEEEEEDCLHYLTKLEVEEFEDIKSGYRINFHFSPNPFFENEILTKEFHLGTSGDPASESTPIRWKEGKKLPKQSKDLKSRKRAMEHKSFFKWFTDNGDPSYDDIAEVIKDDMWPNPLQYYLVPDIEVENGVDEGDSEEAEEDDDGAIEEEEEDDLEGEDGEEEVEEEEGDEDGGDE</sequence>
<dbReference type="Pfam" id="PF00956">
    <property type="entry name" value="NAP"/>
    <property type="match status" value="1"/>
</dbReference>
<protein>
    <submittedName>
        <fullName evidence="4 5">Protein SET, putative</fullName>
    </submittedName>
</protein>
<evidence type="ECO:0000313" key="4">
    <source>
        <dbReference type="EMBL" id="EEB11847.1"/>
    </source>
</evidence>
<dbReference type="InParanoid" id="E0VEP1"/>
<feature type="compositionally biased region" description="Low complexity" evidence="3">
    <location>
        <begin position="41"/>
        <end position="51"/>
    </location>
</feature>
<dbReference type="OrthoDB" id="19419at2759"/>
<dbReference type="GeneID" id="8234262"/>
<dbReference type="VEuPathDB" id="VectorBase:PHUM137270"/>
<feature type="region of interest" description="Disordered" evidence="3">
    <location>
        <begin position="263"/>
        <end position="313"/>
    </location>
</feature>
<dbReference type="FunCoup" id="E0VEP1">
    <property type="interactions" value="2296"/>
</dbReference>
<evidence type="ECO:0000256" key="1">
    <source>
        <dbReference type="ARBA" id="ARBA00009947"/>
    </source>
</evidence>
<evidence type="ECO:0000313" key="5">
    <source>
        <dbReference type="EnsemblMetazoa" id="PHUM137270-PA"/>
    </source>
</evidence>
<reference evidence="4" key="2">
    <citation type="submission" date="2007-04" db="EMBL/GenBank/DDBJ databases">
        <title>The genome of the human body louse.</title>
        <authorList>
            <consortium name="The Human Body Louse Genome Consortium"/>
            <person name="Kirkness E."/>
            <person name="Walenz B."/>
            <person name="Hass B."/>
            <person name="Bruggner R."/>
            <person name="Strausberg R."/>
        </authorList>
    </citation>
    <scope>NUCLEOTIDE SEQUENCE</scope>
    <source>
        <strain evidence="4">USDA</strain>
    </source>
</reference>
<dbReference type="Gene3D" id="1.20.5.1500">
    <property type="match status" value="1"/>
</dbReference>
<evidence type="ECO:0000313" key="6">
    <source>
        <dbReference type="Proteomes" id="UP000009046"/>
    </source>
</evidence>
<dbReference type="OMA" id="PGKEFPN"/>
<keyword evidence="6" id="KW-1185">Reference proteome</keyword>
<reference evidence="4" key="1">
    <citation type="submission" date="2007-04" db="EMBL/GenBank/DDBJ databases">
        <title>Annotation of Pediculus humanus corporis strain USDA.</title>
        <authorList>
            <person name="Kirkness E."/>
            <person name="Hannick L."/>
            <person name="Hass B."/>
            <person name="Bruggner R."/>
            <person name="Lawson D."/>
            <person name="Bidwell S."/>
            <person name="Joardar V."/>
            <person name="Caler E."/>
            <person name="Walenz B."/>
            <person name="Inman J."/>
            <person name="Schobel S."/>
            <person name="Galinsky K."/>
            <person name="Amedeo P."/>
            <person name="Strausberg R."/>
        </authorList>
    </citation>
    <scope>NUCLEOTIDE SEQUENCE</scope>
    <source>
        <strain evidence="4">USDA</strain>
    </source>
</reference>
<dbReference type="InterPro" id="IPR037231">
    <property type="entry name" value="NAP-like_sf"/>
</dbReference>
<organism>
    <name type="scientific">Pediculus humanus subsp. corporis</name>
    <name type="common">Body louse</name>
    <dbReference type="NCBI Taxonomy" id="121224"/>
    <lineage>
        <taxon>Eukaryota</taxon>
        <taxon>Metazoa</taxon>
        <taxon>Ecdysozoa</taxon>
        <taxon>Arthropoda</taxon>
        <taxon>Hexapoda</taxon>
        <taxon>Insecta</taxon>
        <taxon>Pterygota</taxon>
        <taxon>Neoptera</taxon>
        <taxon>Paraneoptera</taxon>
        <taxon>Psocodea</taxon>
        <taxon>Troctomorpha</taxon>
        <taxon>Phthiraptera</taxon>
        <taxon>Anoplura</taxon>
        <taxon>Pediculidae</taxon>
        <taxon>Pediculus</taxon>
    </lineage>
</organism>